<dbReference type="Gene3D" id="3.80.30.20">
    <property type="entry name" value="tm_1862 like domain"/>
    <property type="match status" value="1"/>
</dbReference>
<dbReference type="PANTHER" id="PTHR43324">
    <property type="match status" value="1"/>
</dbReference>
<organism evidence="2 3">
    <name type="scientific">Halomarina ordinaria</name>
    <dbReference type="NCBI Taxonomy" id="3033939"/>
    <lineage>
        <taxon>Archaea</taxon>
        <taxon>Methanobacteriati</taxon>
        <taxon>Methanobacteriota</taxon>
        <taxon>Stenosarchaea group</taxon>
        <taxon>Halobacteria</taxon>
        <taxon>Halobacteriales</taxon>
        <taxon>Natronomonadaceae</taxon>
        <taxon>Halomarina</taxon>
    </lineage>
</organism>
<proteinExistence type="predicted"/>
<dbReference type="EMBL" id="JBHSXM010000001">
    <property type="protein sequence ID" value="MFC6836487.1"/>
    <property type="molecule type" value="Genomic_DNA"/>
</dbReference>
<name>A0ABD5UB84_9EURY</name>
<dbReference type="InterPro" id="IPR058240">
    <property type="entry name" value="rSAM_sf"/>
</dbReference>
<accession>A0ABD5UB84</accession>
<dbReference type="AlphaFoldDB" id="A0ABD5UB84"/>
<dbReference type="SFLD" id="SFLDS00029">
    <property type="entry name" value="Radical_SAM"/>
    <property type="match status" value="1"/>
</dbReference>
<dbReference type="PANTHER" id="PTHR43324:SF1">
    <property type="entry name" value="RADICAL SAM CORE DOMAIN-CONTAINING PROTEIN"/>
    <property type="match status" value="1"/>
</dbReference>
<dbReference type="Pfam" id="PF04055">
    <property type="entry name" value="Radical_SAM"/>
    <property type="match status" value="1"/>
</dbReference>
<dbReference type="SUPFAM" id="SSF102114">
    <property type="entry name" value="Radical SAM enzymes"/>
    <property type="match status" value="1"/>
</dbReference>
<evidence type="ECO:0000313" key="2">
    <source>
        <dbReference type="EMBL" id="MFC6836487.1"/>
    </source>
</evidence>
<keyword evidence="3" id="KW-1185">Reference proteome</keyword>
<reference evidence="2 3" key="1">
    <citation type="journal article" date="2019" name="Int. J. Syst. Evol. Microbiol.">
        <title>The Global Catalogue of Microorganisms (GCM) 10K type strain sequencing project: providing services to taxonomists for standard genome sequencing and annotation.</title>
        <authorList>
            <consortium name="The Broad Institute Genomics Platform"/>
            <consortium name="The Broad Institute Genome Sequencing Center for Infectious Disease"/>
            <person name="Wu L."/>
            <person name="Ma J."/>
        </authorList>
    </citation>
    <scope>NUCLEOTIDE SEQUENCE [LARGE SCALE GENOMIC DNA]</scope>
    <source>
        <strain evidence="2 3">PSRA2</strain>
    </source>
</reference>
<dbReference type="PROSITE" id="PS51918">
    <property type="entry name" value="RADICAL_SAM"/>
    <property type="match status" value="1"/>
</dbReference>
<dbReference type="InterPro" id="IPR023404">
    <property type="entry name" value="rSAM_horseshoe"/>
</dbReference>
<comment type="caution">
    <text evidence="2">The sequence shown here is derived from an EMBL/GenBank/DDBJ whole genome shotgun (WGS) entry which is preliminary data.</text>
</comment>
<dbReference type="SUPFAM" id="SSF81585">
    <property type="entry name" value="PsbU/PolX domain-like"/>
    <property type="match status" value="1"/>
</dbReference>
<feature type="domain" description="Radical SAM core" evidence="1">
    <location>
        <begin position="184"/>
        <end position="449"/>
    </location>
</feature>
<dbReference type="RefSeq" id="WP_304448171.1">
    <property type="nucleotide sequence ID" value="NZ_JARRAH010000001.1"/>
</dbReference>
<dbReference type="Proteomes" id="UP001596406">
    <property type="component" value="Unassembled WGS sequence"/>
</dbReference>
<evidence type="ECO:0000259" key="1">
    <source>
        <dbReference type="PROSITE" id="PS51918"/>
    </source>
</evidence>
<sequence>MTDPATLDVTLVDGYVDEPAHFGVPPYVSTYPRYTAGALVDAGVPEGRITYHTIDALREEPSRWRDVEEADLMIYIGGMTVPGKYVGGTPAEPDEVRRMAWTADGTTLMGGPVRFGVGDQNEGGSDMERKDLDYDFVAKGDVEAAAYDLVASGLEGFNNRMRDVEEVTRWARTGAFVVEHHPNHPDYLIAELETGRGCPYRCSFCTEPLYGNATFRPPETVVSEVEALYERGVRHFRLGRQADILAYGGDGEKPNPDALRALYGGIREVAPELGTLHLDNMNPITVVKWPDLAREGIEVIAAHNTPGDTAAFGLESADPVVQEENNLNVSAEECFEAVRVVNEAAGWRPGEDPAAAPTHGEETKRLPKLLPGINLLHGLKGERRETYELNKAFLHRVYDEGLMLRRVNIRQVMAFAGTEMSETGSQIATDHKKLFKRYKREVREEIDNPMLQRVAPAGTRLHDVHLEYHQDGKTFGRQLGTYPLLVGIPGERELGRTVDVAVTDHGYRSVTGVPYPLDVNAASMDELTAIPGMGRQRAGNLVVDRPFDSVADAAARAEVDLDDFLTVRTPEGAD</sequence>
<protein>
    <submittedName>
        <fullName evidence="2">Radical SAM protein</fullName>
    </submittedName>
</protein>
<evidence type="ECO:0000313" key="3">
    <source>
        <dbReference type="Proteomes" id="UP001596406"/>
    </source>
</evidence>
<dbReference type="InterPro" id="IPR006638">
    <property type="entry name" value="Elp3/MiaA/NifB-like_rSAM"/>
</dbReference>
<dbReference type="SMART" id="SM00729">
    <property type="entry name" value="Elp3"/>
    <property type="match status" value="1"/>
</dbReference>
<dbReference type="Gene3D" id="1.10.150.320">
    <property type="entry name" value="Photosystem II 12 kDa extrinsic protein"/>
    <property type="match status" value="1"/>
</dbReference>
<gene>
    <name evidence="2" type="ORF">ACFQHK_08185</name>
</gene>
<dbReference type="SFLD" id="SFLDG01082">
    <property type="entry name" value="B12-binding_domain_containing"/>
    <property type="match status" value="1"/>
</dbReference>
<dbReference type="InterPro" id="IPR007197">
    <property type="entry name" value="rSAM"/>
</dbReference>